<evidence type="ECO:0000256" key="3">
    <source>
        <dbReference type="RuleBase" id="RU000454"/>
    </source>
</evidence>
<feature type="chain" id="PRO_5046971707" evidence="4">
    <location>
        <begin position="21"/>
        <end position="439"/>
    </location>
</feature>
<evidence type="ECO:0000256" key="4">
    <source>
        <dbReference type="SAM" id="SignalP"/>
    </source>
</evidence>
<feature type="domain" description="Peptidase A1" evidence="5">
    <location>
        <begin position="92"/>
        <end position="431"/>
    </location>
</feature>
<dbReference type="PANTHER" id="PTHR47966:SF47">
    <property type="entry name" value="ENDOPEPTIDASE, PUTATIVE (AFU_ORTHOLOGUE AFUA_3G01220)-RELATED"/>
    <property type="match status" value="1"/>
</dbReference>
<dbReference type="Proteomes" id="UP001390339">
    <property type="component" value="Unassembled WGS sequence"/>
</dbReference>
<keyword evidence="2 3" id="KW-0064">Aspartyl protease</keyword>
<keyword evidence="3" id="KW-0378">Hydrolase</keyword>
<dbReference type="SUPFAM" id="SSF50630">
    <property type="entry name" value="Acid proteases"/>
    <property type="match status" value="1"/>
</dbReference>
<dbReference type="CDD" id="cd05471">
    <property type="entry name" value="pepsin_like"/>
    <property type="match status" value="1"/>
</dbReference>
<dbReference type="InterPro" id="IPR033121">
    <property type="entry name" value="PEPTIDASE_A1"/>
</dbReference>
<dbReference type="PROSITE" id="PS51767">
    <property type="entry name" value="PEPTIDASE_A1"/>
    <property type="match status" value="1"/>
</dbReference>
<dbReference type="InterPro" id="IPR001461">
    <property type="entry name" value="Aspartic_peptidase_A1"/>
</dbReference>
<organism evidence="6 7">
    <name type="scientific">Apiospora arundinis</name>
    <dbReference type="NCBI Taxonomy" id="335852"/>
    <lineage>
        <taxon>Eukaryota</taxon>
        <taxon>Fungi</taxon>
        <taxon>Dikarya</taxon>
        <taxon>Ascomycota</taxon>
        <taxon>Pezizomycotina</taxon>
        <taxon>Sordariomycetes</taxon>
        <taxon>Xylariomycetidae</taxon>
        <taxon>Amphisphaeriales</taxon>
        <taxon>Apiosporaceae</taxon>
        <taxon>Apiospora</taxon>
    </lineage>
</organism>
<proteinExistence type="inferred from homology"/>
<comment type="similarity">
    <text evidence="1 3">Belongs to the peptidase A1 family.</text>
</comment>
<dbReference type="PROSITE" id="PS00141">
    <property type="entry name" value="ASP_PROTEASE"/>
    <property type="match status" value="1"/>
</dbReference>
<dbReference type="InterPro" id="IPR034164">
    <property type="entry name" value="Pepsin-like_dom"/>
</dbReference>
<feature type="signal peptide" evidence="4">
    <location>
        <begin position="1"/>
        <end position="20"/>
    </location>
</feature>
<keyword evidence="4" id="KW-0732">Signal</keyword>
<comment type="caution">
    <text evidence="6">The sequence shown here is derived from an EMBL/GenBank/DDBJ whole genome shotgun (WGS) entry which is preliminary data.</text>
</comment>
<protein>
    <submittedName>
        <fullName evidence="6">Aspartic-type endopeptidase</fullName>
    </submittedName>
</protein>
<keyword evidence="3" id="KW-0645">Protease</keyword>
<dbReference type="PRINTS" id="PR00792">
    <property type="entry name" value="PEPSIN"/>
</dbReference>
<dbReference type="InterPro" id="IPR001969">
    <property type="entry name" value="Aspartic_peptidase_AS"/>
</dbReference>
<evidence type="ECO:0000259" key="5">
    <source>
        <dbReference type="PROSITE" id="PS51767"/>
    </source>
</evidence>
<dbReference type="Gene3D" id="2.40.70.10">
    <property type="entry name" value="Acid Proteases"/>
    <property type="match status" value="2"/>
</dbReference>
<reference evidence="6 7" key="1">
    <citation type="journal article" date="2024" name="IMA Fungus">
        <title>Apiospora arundinis, a panoply of carbohydrate-active enzymes and secondary metabolites.</title>
        <authorList>
            <person name="Sorensen T."/>
            <person name="Petersen C."/>
            <person name="Muurmann A.T."/>
            <person name="Christiansen J.V."/>
            <person name="Brundto M.L."/>
            <person name="Overgaard C.K."/>
            <person name="Boysen A.T."/>
            <person name="Wollenberg R.D."/>
            <person name="Larsen T.O."/>
            <person name="Sorensen J.L."/>
            <person name="Nielsen K.L."/>
            <person name="Sondergaard T.E."/>
        </authorList>
    </citation>
    <scope>NUCLEOTIDE SEQUENCE [LARGE SCALE GENOMIC DNA]</scope>
    <source>
        <strain evidence="6 7">AAU 773</strain>
    </source>
</reference>
<evidence type="ECO:0000313" key="6">
    <source>
        <dbReference type="EMBL" id="KAK8856170.1"/>
    </source>
</evidence>
<gene>
    <name evidence="6" type="ORF">PGQ11_012082</name>
</gene>
<evidence type="ECO:0000313" key="7">
    <source>
        <dbReference type="Proteomes" id="UP001390339"/>
    </source>
</evidence>
<dbReference type="EMBL" id="JAPCWZ010000007">
    <property type="protein sequence ID" value="KAK8856170.1"/>
    <property type="molecule type" value="Genomic_DNA"/>
</dbReference>
<name>A0ABR2I1E2_9PEZI</name>
<dbReference type="InterPro" id="IPR021109">
    <property type="entry name" value="Peptidase_aspartic_dom_sf"/>
</dbReference>
<accession>A0ABR2I1E2</accession>
<evidence type="ECO:0000256" key="2">
    <source>
        <dbReference type="ARBA" id="ARBA00022750"/>
    </source>
</evidence>
<dbReference type="Pfam" id="PF00026">
    <property type="entry name" value="Asp"/>
    <property type="match status" value="1"/>
</dbReference>
<sequence length="439" mass="47257">MAKPALQGLLCWLMIQAVVTAPLKDNLVPRDFLAEESLVVTDTYFPLSRVPPTREDLKTSRFQEGQTEDGLQIRQVAPGTAPLRAIPKQTQYLMSVGIGGRNWSMIPDTGSADTWLMSSTFKCLDRSHQLQDQIACNFGPSFAGNFSGGRIPDQHMNISYGGGDSLNGDMGYADITVAGITVPRQQMSLVTSASIRGNGIFSGILALGMRGLTTSYTGMDPASDSPATAIKYAPLVETLSKKVAPLFSVAMSRDDTRSFISFGGVPPNVTTGEFATTPIRQMSVNGGPKQYMYYGFMPDNMKVGNTETNQTWSKPAGMLVDTGTTLNYFPADVAQTINDLFVPPAQYGGERTFAVRCDAVPPRVEIGIGGKAIPINPSNLILPETKQSLPDGDYCVSGVAANVGLSILGDAFLEELLVVFDVSDKKQMKFAQRTDKSSQ</sequence>
<dbReference type="PANTHER" id="PTHR47966">
    <property type="entry name" value="BETA-SITE APP-CLEAVING ENZYME, ISOFORM A-RELATED"/>
    <property type="match status" value="1"/>
</dbReference>
<evidence type="ECO:0000256" key="1">
    <source>
        <dbReference type="ARBA" id="ARBA00007447"/>
    </source>
</evidence>
<keyword evidence="7" id="KW-1185">Reference proteome</keyword>